<reference evidence="2" key="2">
    <citation type="submission" date="2020-09" db="EMBL/GenBank/DDBJ databases">
        <authorList>
            <person name="Sun Q."/>
            <person name="Ohkuma M."/>
        </authorList>
    </citation>
    <scope>NUCLEOTIDE SEQUENCE</scope>
    <source>
        <strain evidence="2">JCM 13064</strain>
    </source>
</reference>
<reference evidence="2" key="1">
    <citation type="journal article" date="2014" name="Int. J. Syst. Evol. Microbiol.">
        <title>Complete genome sequence of Corynebacterium casei LMG S-19264T (=DSM 44701T), isolated from a smear-ripened cheese.</title>
        <authorList>
            <consortium name="US DOE Joint Genome Institute (JGI-PGF)"/>
            <person name="Walter F."/>
            <person name="Albersmeier A."/>
            <person name="Kalinowski J."/>
            <person name="Ruckert C."/>
        </authorList>
    </citation>
    <scope>NUCLEOTIDE SEQUENCE</scope>
    <source>
        <strain evidence="2">JCM 13064</strain>
    </source>
</reference>
<dbReference type="Gene3D" id="3.30.1330.230">
    <property type="match status" value="1"/>
</dbReference>
<sequence length="389" mass="40789">MQTDTSSLSGIFARSDQAKVRLPGTDRAVDPATTLAMAGRAARAVGVTRVADITRLDTIGIPTYQAVRPASRTLAVSQGKGITPELAKLSAIMESVELWHVERPLPAGTTASIRELGDRLGYDVHALAACAPSVLHDGLPLGWVPARSLVDGAATLVPRDTVALTLDVREGWNPPVFLSSTNGLASGNTLVEAILHALYEVIERDAMTAALHAGGEMGVRADPATLGSPVADGLCETIDRAGVRLEVRSVPSPTGLPCFLARITCDDYPPAFFGFGCHLSSEIALTRAITEAAQTRLSYVSGARDDLWSDFNDDQGKPPARPAPITGPGAPITPCHAHATLADDLEDVVKRAAVAFSHPPLMVDLTDDVIGVPVVKVIAPGSRVSPEVM</sequence>
<protein>
    <recommendedName>
        <fullName evidence="1">YcaO domain-containing protein</fullName>
    </recommendedName>
</protein>
<dbReference type="Pfam" id="PF02624">
    <property type="entry name" value="YcaO"/>
    <property type="match status" value="1"/>
</dbReference>
<dbReference type="NCBIfam" id="TIGR00702">
    <property type="entry name" value="YcaO-type kinase domain"/>
    <property type="match status" value="1"/>
</dbReference>
<dbReference type="PROSITE" id="PS51664">
    <property type="entry name" value="YCAO"/>
    <property type="match status" value="1"/>
</dbReference>
<accession>A0A917RGJ0</accession>
<dbReference type="PANTHER" id="PTHR37809">
    <property type="entry name" value="RIBOSOMAL PROTEIN S12 METHYLTHIOTRANSFERASE ACCESSORY FACTOR YCAO"/>
    <property type="match status" value="1"/>
</dbReference>
<dbReference type="PANTHER" id="PTHR37809:SF1">
    <property type="entry name" value="RIBOSOMAL PROTEIN S12 METHYLTHIOTRANSFERASE ACCESSORY FACTOR YCAO"/>
    <property type="match status" value="1"/>
</dbReference>
<evidence type="ECO:0000259" key="1">
    <source>
        <dbReference type="PROSITE" id="PS51664"/>
    </source>
</evidence>
<proteinExistence type="predicted"/>
<gene>
    <name evidence="2" type="ORF">GCM10007964_56790</name>
</gene>
<keyword evidence="3" id="KW-1185">Reference proteome</keyword>
<dbReference type="AlphaFoldDB" id="A0A917RGJ0"/>
<comment type="caution">
    <text evidence="2">The sequence shown here is derived from an EMBL/GenBank/DDBJ whole genome shotgun (WGS) entry which is preliminary data.</text>
</comment>
<feature type="domain" description="YcaO" evidence="1">
    <location>
        <begin position="79"/>
        <end position="389"/>
    </location>
</feature>
<name>A0A917RGJ0_9ACTN</name>
<evidence type="ECO:0000313" key="2">
    <source>
        <dbReference type="EMBL" id="GGL07151.1"/>
    </source>
</evidence>
<organism evidence="2 3">
    <name type="scientific">Sphaerisporangium melleum</name>
    <dbReference type="NCBI Taxonomy" id="321316"/>
    <lineage>
        <taxon>Bacteria</taxon>
        <taxon>Bacillati</taxon>
        <taxon>Actinomycetota</taxon>
        <taxon>Actinomycetes</taxon>
        <taxon>Streptosporangiales</taxon>
        <taxon>Streptosporangiaceae</taxon>
        <taxon>Sphaerisporangium</taxon>
    </lineage>
</organism>
<dbReference type="EMBL" id="BMNT01000036">
    <property type="protein sequence ID" value="GGL07151.1"/>
    <property type="molecule type" value="Genomic_DNA"/>
</dbReference>
<dbReference type="InterPro" id="IPR003776">
    <property type="entry name" value="YcaO-like_dom"/>
</dbReference>
<dbReference type="Proteomes" id="UP000645217">
    <property type="component" value="Unassembled WGS sequence"/>
</dbReference>
<dbReference type="RefSeq" id="WP_189166113.1">
    <property type="nucleotide sequence ID" value="NZ_BMNT01000036.1"/>
</dbReference>
<evidence type="ECO:0000313" key="3">
    <source>
        <dbReference type="Proteomes" id="UP000645217"/>
    </source>
</evidence>